<dbReference type="AlphaFoldDB" id="A0A915PN40"/>
<evidence type="ECO:0000313" key="2">
    <source>
        <dbReference type="Proteomes" id="UP000887581"/>
    </source>
</evidence>
<dbReference type="Proteomes" id="UP000887581">
    <property type="component" value="Unplaced"/>
</dbReference>
<dbReference type="WBParaSite" id="sdigi.contig265.g6845.t1">
    <property type="protein sequence ID" value="sdigi.contig265.g6845.t1"/>
    <property type="gene ID" value="sdigi.contig265.g6845"/>
</dbReference>
<feature type="region of interest" description="Disordered" evidence="1">
    <location>
        <begin position="1"/>
        <end position="34"/>
    </location>
</feature>
<evidence type="ECO:0000313" key="3">
    <source>
        <dbReference type="WBParaSite" id="sdigi.contig265.g6845.t1"/>
    </source>
</evidence>
<reference evidence="3" key="1">
    <citation type="submission" date="2022-11" db="UniProtKB">
        <authorList>
            <consortium name="WormBaseParasite"/>
        </authorList>
    </citation>
    <scope>IDENTIFICATION</scope>
</reference>
<name>A0A915PN40_9BILA</name>
<accession>A0A915PN40</accession>
<evidence type="ECO:0000256" key="1">
    <source>
        <dbReference type="SAM" id="MobiDB-lite"/>
    </source>
</evidence>
<protein>
    <submittedName>
        <fullName evidence="3">Uncharacterized protein</fullName>
    </submittedName>
</protein>
<sequence length="34" mass="3462">MGQHDDSDNDDDSCGSIISSCGGDGYDPDDNGVV</sequence>
<proteinExistence type="predicted"/>
<organism evidence="2 3">
    <name type="scientific">Setaria digitata</name>
    <dbReference type="NCBI Taxonomy" id="48799"/>
    <lineage>
        <taxon>Eukaryota</taxon>
        <taxon>Metazoa</taxon>
        <taxon>Ecdysozoa</taxon>
        <taxon>Nematoda</taxon>
        <taxon>Chromadorea</taxon>
        <taxon>Rhabditida</taxon>
        <taxon>Spirurina</taxon>
        <taxon>Spiruromorpha</taxon>
        <taxon>Filarioidea</taxon>
        <taxon>Setariidae</taxon>
        <taxon>Setaria</taxon>
    </lineage>
</organism>
<keyword evidence="2" id="KW-1185">Reference proteome</keyword>